<comment type="caution">
    <text evidence="5">The sequence shown here is derived from an EMBL/GenBank/DDBJ whole genome shotgun (WGS) entry which is preliminary data.</text>
</comment>
<dbReference type="Pfam" id="PF00037">
    <property type="entry name" value="Fer4"/>
    <property type="match status" value="1"/>
</dbReference>
<organism evidence="5 6">
    <name type="scientific">Caldanaerobacter subterraneus</name>
    <dbReference type="NCBI Taxonomy" id="911092"/>
    <lineage>
        <taxon>Bacteria</taxon>
        <taxon>Bacillati</taxon>
        <taxon>Bacillota</taxon>
        <taxon>Clostridia</taxon>
        <taxon>Thermoanaerobacterales</taxon>
        <taxon>Thermoanaerobacteraceae</taxon>
        <taxon>Caldanaerobacter</taxon>
    </lineage>
</organism>
<evidence type="ECO:0000313" key="5">
    <source>
        <dbReference type="EMBL" id="HBT49032.1"/>
    </source>
</evidence>
<evidence type="ECO:0000256" key="3">
    <source>
        <dbReference type="ARBA" id="ARBA00023014"/>
    </source>
</evidence>
<dbReference type="SUPFAM" id="SSF54862">
    <property type="entry name" value="4Fe-4S ferredoxins"/>
    <property type="match status" value="1"/>
</dbReference>
<reference evidence="5 6" key="1">
    <citation type="journal article" date="2018" name="Nat. Biotechnol.">
        <title>A standardized bacterial taxonomy based on genome phylogeny substantially revises the tree of life.</title>
        <authorList>
            <person name="Parks D.H."/>
            <person name="Chuvochina M."/>
            <person name="Waite D.W."/>
            <person name="Rinke C."/>
            <person name="Skarshewski A."/>
            <person name="Chaumeil P.A."/>
            <person name="Hugenholtz P."/>
        </authorList>
    </citation>
    <scope>NUCLEOTIDE SEQUENCE [LARGE SCALE GENOMIC DNA]</scope>
    <source>
        <strain evidence="5">UBA12544</strain>
    </source>
</reference>
<keyword evidence="1" id="KW-0479">Metal-binding</keyword>
<evidence type="ECO:0000256" key="1">
    <source>
        <dbReference type="ARBA" id="ARBA00022723"/>
    </source>
</evidence>
<dbReference type="PROSITE" id="PS00198">
    <property type="entry name" value="4FE4S_FER_1"/>
    <property type="match status" value="1"/>
</dbReference>
<dbReference type="PROSITE" id="PS51379">
    <property type="entry name" value="4FE4S_FER_2"/>
    <property type="match status" value="1"/>
</dbReference>
<dbReference type="AlphaFoldDB" id="A0A357VL93"/>
<evidence type="ECO:0000256" key="2">
    <source>
        <dbReference type="ARBA" id="ARBA00023004"/>
    </source>
</evidence>
<protein>
    <recommendedName>
        <fullName evidence="4">4Fe-4S ferredoxin-type domain-containing protein</fullName>
    </recommendedName>
</protein>
<feature type="domain" description="4Fe-4S ferredoxin-type" evidence="4">
    <location>
        <begin position="5"/>
        <end position="34"/>
    </location>
</feature>
<dbReference type="InterPro" id="IPR017900">
    <property type="entry name" value="4Fe4S_Fe_S_CS"/>
</dbReference>
<dbReference type="Proteomes" id="UP000264445">
    <property type="component" value="Unassembled WGS sequence"/>
</dbReference>
<gene>
    <name evidence="5" type="ORF">DEA61_04140</name>
</gene>
<dbReference type="InterPro" id="IPR017896">
    <property type="entry name" value="4Fe4S_Fe-S-bd"/>
</dbReference>
<dbReference type="Gene3D" id="3.30.70.20">
    <property type="match status" value="1"/>
</dbReference>
<sequence length="50" mass="6032">MVKNKKLVIIEEWCKGCGICVVFCPVEVFVFEFNCLYKIRQKWRNSFENI</sequence>
<evidence type="ECO:0000259" key="4">
    <source>
        <dbReference type="PROSITE" id="PS51379"/>
    </source>
</evidence>
<proteinExistence type="predicted"/>
<dbReference type="EMBL" id="DOLB01000074">
    <property type="protein sequence ID" value="HBT49032.1"/>
    <property type="molecule type" value="Genomic_DNA"/>
</dbReference>
<name>A0A357VL93_9THEO</name>
<keyword evidence="2" id="KW-0408">Iron</keyword>
<evidence type="ECO:0000313" key="6">
    <source>
        <dbReference type="Proteomes" id="UP000264445"/>
    </source>
</evidence>
<keyword evidence="3" id="KW-0411">Iron-sulfur</keyword>
<accession>A0A357VL93</accession>
<dbReference type="GO" id="GO:0051536">
    <property type="term" value="F:iron-sulfur cluster binding"/>
    <property type="evidence" value="ECO:0007669"/>
    <property type="project" value="UniProtKB-KW"/>
</dbReference>
<dbReference type="GO" id="GO:0046872">
    <property type="term" value="F:metal ion binding"/>
    <property type="evidence" value="ECO:0007669"/>
    <property type="project" value="UniProtKB-KW"/>
</dbReference>